<keyword evidence="2" id="KW-0732">Signal</keyword>
<sequence length="284" mass="33715">MRIHINKKFLVIISILIRISFQFGVKNEPFGEKIYSNFELIDMKTGNALLEGQDLQFRQIVHTRALLILHWQQREETSQFLPPNLKLNLTVNWMNCSSWDAFLHRLPRKNFTIDIENRSITLLDFDCVPDLFRNWCGESPGRDLHFLYVLEKIWHTVEMRIVCDPEISKIEVAGSNSWVYGVIAAFVILTGLLYKKQKRRQYRKLQEDSVNLDMSHPVVQTTRFLTVPVRYRIRREDCGRRMMEARKDYVPSKPLEMTKKPVKNKTWKIDRKMIPKIFVYGPDQ</sequence>
<evidence type="ECO:0000256" key="2">
    <source>
        <dbReference type="SAM" id="SignalP"/>
    </source>
</evidence>
<dbReference type="InParanoid" id="E3NEL0"/>
<dbReference type="AlphaFoldDB" id="E3NEL0"/>
<evidence type="ECO:0000313" key="3">
    <source>
        <dbReference type="EMBL" id="EFO94662.1"/>
    </source>
</evidence>
<feature type="transmembrane region" description="Helical" evidence="1">
    <location>
        <begin position="177"/>
        <end position="194"/>
    </location>
</feature>
<dbReference type="eggNOG" id="ENOG502TIPH">
    <property type="taxonomic scope" value="Eukaryota"/>
</dbReference>
<dbReference type="EMBL" id="DS268622">
    <property type="protein sequence ID" value="EFO94662.1"/>
    <property type="molecule type" value="Genomic_DNA"/>
</dbReference>
<keyword evidence="1" id="KW-0472">Membrane</keyword>
<reference evidence="3" key="1">
    <citation type="submission" date="2007-07" db="EMBL/GenBank/DDBJ databases">
        <title>PCAP assembly of the Caenorhabditis remanei genome.</title>
        <authorList>
            <consortium name="The Caenorhabditis remanei Sequencing Consortium"/>
            <person name="Wilson R.K."/>
        </authorList>
    </citation>
    <scope>NUCLEOTIDE SEQUENCE [LARGE SCALE GENOMIC DNA]</scope>
    <source>
        <strain evidence="3">PB4641</strain>
    </source>
</reference>
<name>E3NEL0_CAERE</name>
<gene>
    <name evidence="3" type="ORF">CRE_07815</name>
</gene>
<evidence type="ECO:0008006" key="5">
    <source>
        <dbReference type="Google" id="ProtNLM"/>
    </source>
</evidence>
<feature type="chain" id="PRO_5003176460" description="Receptor L-domain domain-containing protein" evidence="2">
    <location>
        <begin position="23"/>
        <end position="284"/>
    </location>
</feature>
<protein>
    <recommendedName>
        <fullName evidence="5">Receptor L-domain domain-containing protein</fullName>
    </recommendedName>
</protein>
<dbReference type="OMA" id="HTVEMRI"/>
<evidence type="ECO:0000256" key="1">
    <source>
        <dbReference type="SAM" id="Phobius"/>
    </source>
</evidence>
<evidence type="ECO:0000313" key="4">
    <source>
        <dbReference type="Proteomes" id="UP000008281"/>
    </source>
</evidence>
<accession>E3NEL0</accession>
<organism evidence="4">
    <name type="scientific">Caenorhabditis remanei</name>
    <name type="common">Caenorhabditis vulgaris</name>
    <dbReference type="NCBI Taxonomy" id="31234"/>
    <lineage>
        <taxon>Eukaryota</taxon>
        <taxon>Metazoa</taxon>
        <taxon>Ecdysozoa</taxon>
        <taxon>Nematoda</taxon>
        <taxon>Chromadorea</taxon>
        <taxon>Rhabditida</taxon>
        <taxon>Rhabditina</taxon>
        <taxon>Rhabditomorpha</taxon>
        <taxon>Rhabditoidea</taxon>
        <taxon>Rhabditidae</taxon>
        <taxon>Peloderinae</taxon>
        <taxon>Caenorhabditis</taxon>
    </lineage>
</organism>
<keyword evidence="4" id="KW-1185">Reference proteome</keyword>
<dbReference type="FunCoup" id="E3NEL0">
    <property type="interactions" value="1846"/>
</dbReference>
<dbReference type="Proteomes" id="UP000008281">
    <property type="component" value="Unassembled WGS sequence"/>
</dbReference>
<feature type="signal peptide" evidence="2">
    <location>
        <begin position="1"/>
        <end position="22"/>
    </location>
</feature>
<proteinExistence type="predicted"/>
<dbReference type="HOGENOM" id="CLU_980824_0_0_1"/>
<keyword evidence="1" id="KW-1133">Transmembrane helix</keyword>
<dbReference type="OrthoDB" id="5898622at2759"/>
<keyword evidence="1" id="KW-0812">Transmembrane</keyword>